<dbReference type="AlphaFoldDB" id="A0A5S9NGT0"/>
<gene>
    <name evidence="3" type="ORF">STARVERO_00800</name>
</gene>
<dbReference type="NCBIfam" id="TIGR01409">
    <property type="entry name" value="TAT_signal_seq"/>
    <property type="match status" value="1"/>
</dbReference>
<dbReference type="InterPro" id="IPR006311">
    <property type="entry name" value="TAT_signal"/>
</dbReference>
<dbReference type="EMBL" id="CACSAS010000001">
    <property type="protein sequence ID" value="CAA0088854.1"/>
    <property type="molecule type" value="Genomic_DNA"/>
</dbReference>
<feature type="region of interest" description="Disordered" evidence="1">
    <location>
        <begin position="27"/>
        <end position="49"/>
    </location>
</feature>
<dbReference type="RefSeq" id="WP_159597990.1">
    <property type="nucleotide sequence ID" value="NZ_CACSAS010000001.1"/>
</dbReference>
<keyword evidence="4" id="KW-1185">Reference proteome</keyword>
<evidence type="ECO:0000313" key="4">
    <source>
        <dbReference type="Proteomes" id="UP000433050"/>
    </source>
</evidence>
<reference evidence="3 4" key="1">
    <citation type="submission" date="2019-12" db="EMBL/GenBank/DDBJ databases">
        <authorList>
            <person name="Reyes-Prieto M."/>
        </authorList>
    </citation>
    <scope>NUCLEOTIDE SEQUENCE [LARGE SCALE GENOMIC DNA]</scope>
    <source>
        <strain evidence="3">HF14-78462</strain>
    </source>
</reference>
<dbReference type="Proteomes" id="UP000433050">
    <property type="component" value="Unassembled WGS sequence"/>
</dbReference>
<dbReference type="Pfam" id="PF12779">
    <property type="entry name" value="WXXGXW"/>
    <property type="match status" value="2"/>
</dbReference>
<feature type="chain" id="PRO_5024971865" description="YXWGXW repeat-containing protein" evidence="2">
    <location>
        <begin position="31"/>
        <end position="108"/>
    </location>
</feature>
<dbReference type="InterPro" id="IPR024447">
    <property type="entry name" value="YXWGXW_rpt"/>
</dbReference>
<evidence type="ECO:0000256" key="1">
    <source>
        <dbReference type="SAM" id="MobiDB-lite"/>
    </source>
</evidence>
<name>A0A5S9NGT0_9HYPH</name>
<feature type="signal peptide" evidence="2">
    <location>
        <begin position="1"/>
        <end position="30"/>
    </location>
</feature>
<accession>A0A5S9NGT0</accession>
<dbReference type="PROSITE" id="PS51318">
    <property type="entry name" value="TAT"/>
    <property type="match status" value="1"/>
</dbReference>
<evidence type="ECO:0008006" key="5">
    <source>
        <dbReference type="Google" id="ProtNLM"/>
    </source>
</evidence>
<proteinExistence type="predicted"/>
<keyword evidence="2" id="KW-0732">Signal</keyword>
<organism evidence="3 4">
    <name type="scientific">Starkeya nomas</name>
    <dbReference type="NCBI Taxonomy" id="2666134"/>
    <lineage>
        <taxon>Bacteria</taxon>
        <taxon>Pseudomonadati</taxon>
        <taxon>Pseudomonadota</taxon>
        <taxon>Alphaproteobacteria</taxon>
        <taxon>Hyphomicrobiales</taxon>
        <taxon>Xanthobacteraceae</taxon>
        <taxon>Starkeya</taxon>
    </lineage>
</organism>
<protein>
    <recommendedName>
        <fullName evidence="5">YXWGXW repeat-containing protein</fullName>
    </recommendedName>
</protein>
<evidence type="ECO:0000313" key="3">
    <source>
        <dbReference type="EMBL" id="CAA0088854.1"/>
    </source>
</evidence>
<evidence type="ECO:0000256" key="2">
    <source>
        <dbReference type="SAM" id="SignalP"/>
    </source>
</evidence>
<sequence length="108" mass="12703">MLSRRSLLKTLAATLLAAPLGITALSQAQAQSVPTSRPPAPRREPRPAPRRGYTWVPGHWAWHPRRGWVWTSGHWEENRRGFEYVGPRWVLRRGQWVYEPGRWVRSWR</sequence>
<dbReference type="InterPro" id="IPR019546">
    <property type="entry name" value="TAT_signal_bac_arc"/>
</dbReference>